<keyword evidence="1" id="KW-0812">Transmembrane</keyword>
<reference evidence="2" key="1">
    <citation type="submission" date="2019-03" db="EMBL/GenBank/DDBJ databases">
        <title>Genome sequencing and reference-guided assembly of Black Bengal Goat (Capra hircus).</title>
        <authorList>
            <person name="Siddiki A.Z."/>
            <person name="Baten A."/>
            <person name="Billah M."/>
            <person name="Alam M.A.U."/>
            <person name="Shawrob K.S.M."/>
            <person name="Saha S."/>
            <person name="Chowdhury M."/>
            <person name="Rahman A.H."/>
            <person name="Stear M."/>
            <person name="Miah G."/>
            <person name="Das G.B."/>
            <person name="Hossain M.M."/>
            <person name="Kumkum M."/>
            <person name="Islam M.S."/>
            <person name="Mollah A.M."/>
            <person name="Ahsan A."/>
            <person name="Tusar F."/>
            <person name="Khan M.K.I."/>
        </authorList>
    </citation>
    <scope>NUCLEOTIDE SEQUENCE [LARGE SCALE GENOMIC DNA]</scope>
</reference>
<keyword evidence="1" id="KW-0472">Membrane</keyword>
<dbReference type="Ensembl" id="ENSCHIT00010060793.1">
    <property type="protein sequence ID" value="ENSCHIP00010043809.1"/>
    <property type="gene ID" value="ENSCHIG00010031805.1"/>
</dbReference>
<dbReference type="GO" id="GO:0046856">
    <property type="term" value="P:phosphatidylinositol dephosphorylation"/>
    <property type="evidence" value="ECO:0007669"/>
    <property type="project" value="TreeGrafter"/>
</dbReference>
<feature type="transmembrane region" description="Helical" evidence="1">
    <location>
        <begin position="203"/>
        <end position="225"/>
    </location>
</feature>
<dbReference type="GO" id="GO:0043812">
    <property type="term" value="F:phosphatidylinositol-4-phosphate phosphatase activity"/>
    <property type="evidence" value="ECO:0007669"/>
    <property type="project" value="TreeGrafter"/>
</dbReference>
<evidence type="ECO:0000256" key="1">
    <source>
        <dbReference type="SAM" id="Phobius"/>
    </source>
</evidence>
<accession>A0A8C2SJJ7</accession>
<reference evidence="2" key="2">
    <citation type="submission" date="2025-08" db="UniProtKB">
        <authorList>
            <consortium name="Ensembl"/>
        </authorList>
    </citation>
    <scope>IDENTIFICATION</scope>
</reference>
<evidence type="ECO:0008006" key="3">
    <source>
        <dbReference type="Google" id="ProtNLM"/>
    </source>
</evidence>
<dbReference type="GO" id="GO:0005783">
    <property type="term" value="C:endoplasmic reticulum"/>
    <property type="evidence" value="ECO:0007669"/>
    <property type="project" value="TreeGrafter"/>
</dbReference>
<feature type="transmembrane region" description="Helical" evidence="1">
    <location>
        <begin position="231"/>
        <end position="251"/>
    </location>
</feature>
<protein>
    <recommendedName>
        <fullName evidence="3">SAC domain-containing protein</fullName>
    </recommendedName>
</protein>
<dbReference type="AlphaFoldDB" id="A0A8C2SJJ7"/>
<proteinExistence type="predicted"/>
<dbReference type="PANTHER" id="PTHR45662:SF2">
    <property type="entry name" value="PHOSPHATIDYLINOSITOL-3-PHOSPHATASE SAC1"/>
    <property type="match status" value="1"/>
</dbReference>
<sequence length="269" mass="30828">MLELVSTTTLGSERLERFKFVTDVVGSFSAVWIPWEQDKISSLFTLYHLAWAVCFSSCFLSLQGELSMFPLCVYCDNALERGCRFLGLSTVSFVRCLLYIFKDFKKEIFIIYLSPYHVVIGYKQCENLICKSVTQNLTSYLTRTGKRTQLGLIMDGWNSLIRYYKNNFSDGFRQDSIDLFLGNYSVDELESHSPLSVPRDLKFLALPIIMVVAFSMCIICLLMAGDTWTETLAYVLFWGVASIGTFFIILYNGKDFVDAPRLVQKEKID</sequence>
<dbReference type="PANTHER" id="PTHR45662">
    <property type="entry name" value="PHOSPHATIDYLINOSITIDE PHOSPHATASE SAC1"/>
    <property type="match status" value="1"/>
</dbReference>
<organism evidence="2">
    <name type="scientific">Capra hircus</name>
    <name type="common">Goat</name>
    <dbReference type="NCBI Taxonomy" id="9925"/>
    <lineage>
        <taxon>Eukaryota</taxon>
        <taxon>Metazoa</taxon>
        <taxon>Chordata</taxon>
        <taxon>Craniata</taxon>
        <taxon>Vertebrata</taxon>
        <taxon>Euteleostomi</taxon>
        <taxon>Mammalia</taxon>
        <taxon>Eutheria</taxon>
        <taxon>Laurasiatheria</taxon>
        <taxon>Artiodactyla</taxon>
        <taxon>Ruminantia</taxon>
        <taxon>Pecora</taxon>
        <taxon>Bovidae</taxon>
        <taxon>Caprinae</taxon>
        <taxon>Capra</taxon>
    </lineage>
</organism>
<name>A0A8C2SJJ7_CAPHI</name>
<keyword evidence="1" id="KW-1133">Transmembrane helix</keyword>
<evidence type="ECO:0000313" key="2">
    <source>
        <dbReference type="Ensembl" id="ENSCHIP00010043809.1"/>
    </source>
</evidence>